<feature type="domain" description="DDH" evidence="6">
    <location>
        <begin position="78"/>
        <end position="214"/>
    </location>
</feature>
<dbReference type="AlphaFoldDB" id="A0A0G1BAH3"/>
<dbReference type="EMBL" id="LCEK01000066">
    <property type="protein sequence ID" value="KKS70189.1"/>
    <property type="molecule type" value="Genomic_DNA"/>
</dbReference>
<dbReference type="GO" id="GO:0003676">
    <property type="term" value="F:nucleic acid binding"/>
    <property type="evidence" value="ECO:0007669"/>
    <property type="project" value="InterPro"/>
</dbReference>
<dbReference type="NCBIfam" id="TIGR00644">
    <property type="entry name" value="recJ"/>
    <property type="match status" value="1"/>
</dbReference>
<dbReference type="GO" id="GO:0006310">
    <property type="term" value="P:DNA recombination"/>
    <property type="evidence" value="ECO:0007669"/>
    <property type="project" value="InterPro"/>
</dbReference>
<feature type="domain" description="DHHA1" evidence="7">
    <location>
        <begin position="363"/>
        <end position="456"/>
    </location>
</feature>
<dbReference type="Pfam" id="PF17768">
    <property type="entry name" value="RecJ_OB"/>
    <property type="match status" value="1"/>
</dbReference>
<dbReference type="GO" id="GO:0006281">
    <property type="term" value="P:DNA repair"/>
    <property type="evidence" value="ECO:0007669"/>
    <property type="project" value="InterPro"/>
</dbReference>
<dbReference type="InterPro" id="IPR051673">
    <property type="entry name" value="SSDNA_exonuclease_RecJ"/>
</dbReference>
<proteinExistence type="inferred from homology"/>
<feature type="domain" description="RecJ OB" evidence="8">
    <location>
        <begin position="471"/>
        <end position="586"/>
    </location>
</feature>
<dbReference type="Pfam" id="PF02272">
    <property type="entry name" value="DHHA1"/>
    <property type="match status" value="1"/>
</dbReference>
<keyword evidence="3" id="KW-0540">Nuclease</keyword>
<protein>
    <recommendedName>
        <fullName evidence="2">Single-stranded-DNA-specific exonuclease RecJ</fullName>
    </recommendedName>
</protein>
<evidence type="ECO:0000313" key="10">
    <source>
        <dbReference type="Proteomes" id="UP000033867"/>
    </source>
</evidence>
<dbReference type="Pfam" id="PF01368">
    <property type="entry name" value="DHH"/>
    <property type="match status" value="1"/>
</dbReference>
<dbReference type="PANTHER" id="PTHR30255">
    <property type="entry name" value="SINGLE-STRANDED-DNA-SPECIFIC EXONUCLEASE RECJ"/>
    <property type="match status" value="1"/>
</dbReference>
<dbReference type="Gene3D" id="3.90.1640.30">
    <property type="match status" value="1"/>
</dbReference>
<evidence type="ECO:0000256" key="1">
    <source>
        <dbReference type="ARBA" id="ARBA00005915"/>
    </source>
</evidence>
<dbReference type="PATRIC" id="fig|1619052.3.peg.1050"/>
<keyword evidence="4" id="KW-0378">Hydrolase</keyword>
<gene>
    <name evidence="9" type="ORF">UV42_C0066G0009</name>
</gene>
<evidence type="ECO:0000259" key="7">
    <source>
        <dbReference type="Pfam" id="PF02272"/>
    </source>
</evidence>
<evidence type="ECO:0000259" key="8">
    <source>
        <dbReference type="Pfam" id="PF17768"/>
    </source>
</evidence>
<dbReference type="GO" id="GO:0008409">
    <property type="term" value="F:5'-3' exonuclease activity"/>
    <property type="evidence" value="ECO:0007669"/>
    <property type="project" value="InterPro"/>
</dbReference>
<dbReference type="PANTHER" id="PTHR30255:SF2">
    <property type="entry name" value="SINGLE-STRANDED-DNA-SPECIFIC EXONUCLEASE RECJ"/>
    <property type="match status" value="1"/>
</dbReference>
<evidence type="ECO:0000256" key="5">
    <source>
        <dbReference type="ARBA" id="ARBA00022839"/>
    </source>
</evidence>
<evidence type="ECO:0000313" key="9">
    <source>
        <dbReference type="EMBL" id="KKS70189.1"/>
    </source>
</evidence>
<evidence type="ECO:0000256" key="4">
    <source>
        <dbReference type="ARBA" id="ARBA00022801"/>
    </source>
</evidence>
<dbReference type="InterPro" id="IPR041122">
    <property type="entry name" value="RecJ_OB"/>
</dbReference>
<comment type="caution">
    <text evidence="9">The sequence shown here is derived from an EMBL/GenBank/DDBJ whole genome shotgun (WGS) entry which is preliminary data.</text>
</comment>
<name>A0A0G1BAH3_9BACT</name>
<dbReference type="InterPro" id="IPR038763">
    <property type="entry name" value="DHH_sf"/>
</dbReference>
<sequence length="596" mass="66294">MEKQWSILDLPPQSFLDEHPELPPIVANLLYHRNIKEQQNIDIFLGPDYSRDVHDPYLFQDMEKAVARINQAIEQNERVTVHGDYDADGVSGATILTTMFRTLGYENTDIYIPHRETEGYGLNLNTVKLLHEQGTTLIITCDCGISNTPEVALANELGIDVIITDHHSIPAVLPAAIAIIHPKIEGEPYPDKTLAGGAVAFKVLQAMFKKHAEAHETLPNGELHASAEKWLLDMVAIATVADMVPLLGESRTLTKYGLIVMNKAKRIGLRKLLLEAGIMHADGSMKYPITEETIGFRIAPWINAAGRIDHANVAYNLFTTTSPTEAVDLAYKLNQNNIERQAMTEMYVAEATRQVEQEQKEAPVLFVYHESWNPGVVGLVASRIKNTYDKPVIAMTSNESGIMGSGRSVEGFNMIEAIQSMPEFFDKFGGHPMACGFTLASPEKRAEFQQALSNIFVEKTAGMDLSPKLMIEADIDLDTINWNLYELLEKFSPFGQANPKPRYLAKDVTIFSLQSIGKSQGHLKMVLQHHTKKMHKAIGWGLADATRGDGNDWSKVLKAGDHVDIVCEIGLNEWNGNRELQLTITDIRKAEKAEQA</sequence>
<dbReference type="Gene3D" id="3.10.310.30">
    <property type="match status" value="1"/>
</dbReference>
<evidence type="ECO:0000259" key="6">
    <source>
        <dbReference type="Pfam" id="PF01368"/>
    </source>
</evidence>
<evidence type="ECO:0000256" key="2">
    <source>
        <dbReference type="ARBA" id="ARBA00019841"/>
    </source>
</evidence>
<dbReference type="InterPro" id="IPR003156">
    <property type="entry name" value="DHHA1_dom"/>
</dbReference>
<dbReference type="InterPro" id="IPR001667">
    <property type="entry name" value="DDH_dom"/>
</dbReference>
<dbReference type="Proteomes" id="UP000033867">
    <property type="component" value="Unassembled WGS sequence"/>
</dbReference>
<dbReference type="InterPro" id="IPR004610">
    <property type="entry name" value="RecJ"/>
</dbReference>
<organism evidence="9 10">
    <name type="scientific">Candidatus Magasanikbacteria bacterium GW2011_GWE2_42_7</name>
    <dbReference type="NCBI Taxonomy" id="1619052"/>
    <lineage>
        <taxon>Bacteria</taxon>
        <taxon>Candidatus Magasanikiibacteriota</taxon>
    </lineage>
</organism>
<evidence type="ECO:0000256" key="3">
    <source>
        <dbReference type="ARBA" id="ARBA00022722"/>
    </source>
</evidence>
<keyword evidence="5 9" id="KW-0269">Exonuclease</keyword>
<comment type="similarity">
    <text evidence="1">Belongs to the RecJ family.</text>
</comment>
<dbReference type="SUPFAM" id="SSF64182">
    <property type="entry name" value="DHH phosphoesterases"/>
    <property type="match status" value="1"/>
</dbReference>
<reference evidence="9 10" key="1">
    <citation type="journal article" date="2015" name="Nature">
        <title>rRNA introns, odd ribosomes, and small enigmatic genomes across a large radiation of phyla.</title>
        <authorList>
            <person name="Brown C.T."/>
            <person name="Hug L.A."/>
            <person name="Thomas B.C."/>
            <person name="Sharon I."/>
            <person name="Castelle C.J."/>
            <person name="Singh A."/>
            <person name="Wilkins M.J."/>
            <person name="Williams K.H."/>
            <person name="Banfield J.F."/>
        </authorList>
    </citation>
    <scope>NUCLEOTIDE SEQUENCE [LARGE SCALE GENOMIC DNA]</scope>
</reference>
<accession>A0A0G1BAH3</accession>